<dbReference type="AlphaFoldDB" id="A0A2A9ESK1"/>
<evidence type="ECO:0000313" key="3">
    <source>
        <dbReference type="EMBL" id="PFG41511.1"/>
    </source>
</evidence>
<protein>
    <submittedName>
        <fullName evidence="3">Uncharacterized protein (DUF305 family)</fullName>
    </submittedName>
</protein>
<dbReference type="PANTHER" id="PTHR36933">
    <property type="entry name" value="SLL0788 PROTEIN"/>
    <property type="match status" value="1"/>
</dbReference>
<feature type="domain" description="DUF305" evidence="2">
    <location>
        <begin position="61"/>
        <end position="202"/>
    </location>
</feature>
<evidence type="ECO:0000259" key="2">
    <source>
        <dbReference type="Pfam" id="PF03713"/>
    </source>
</evidence>
<dbReference type="EMBL" id="PDJJ01000001">
    <property type="protein sequence ID" value="PFG41511.1"/>
    <property type="molecule type" value="Genomic_DNA"/>
</dbReference>
<dbReference type="Proteomes" id="UP000224130">
    <property type="component" value="Unassembled WGS sequence"/>
</dbReference>
<feature type="chain" id="PRO_5013106305" evidence="1">
    <location>
        <begin position="34"/>
        <end position="205"/>
    </location>
</feature>
<feature type="signal peptide" evidence="1">
    <location>
        <begin position="1"/>
        <end position="33"/>
    </location>
</feature>
<keyword evidence="4" id="KW-1185">Reference proteome</keyword>
<comment type="caution">
    <text evidence="3">The sequence shown here is derived from an EMBL/GenBank/DDBJ whole genome shotgun (WGS) entry which is preliminary data.</text>
</comment>
<dbReference type="Gene3D" id="1.20.1260.10">
    <property type="match status" value="1"/>
</dbReference>
<dbReference type="Pfam" id="PF03713">
    <property type="entry name" value="DUF305"/>
    <property type="match status" value="1"/>
</dbReference>
<organism evidence="3 4">
    <name type="scientific">Isoptericola jiangsuensis</name>
    <dbReference type="NCBI Taxonomy" id="548579"/>
    <lineage>
        <taxon>Bacteria</taxon>
        <taxon>Bacillati</taxon>
        <taxon>Actinomycetota</taxon>
        <taxon>Actinomycetes</taxon>
        <taxon>Micrococcales</taxon>
        <taxon>Promicromonosporaceae</taxon>
        <taxon>Isoptericola</taxon>
    </lineage>
</organism>
<evidence type="ECO:0000313" key="4">
    <source>
        <dbReference type="Proteomes" id="UP000224130"/>
    </source>
</evidence>
<keyword evidence="1" id="KW-0732">Signal</keyword>
<dbReference type="PROSITE" id="PS51257">
    <property type="entry name" value="PROKAR_LIPOPROTEIN"/>
    <property type="match status" value="1"/>
</dbReference>
<evidence type="ECO:0000256" key="1">
    <source>
        <dbReference type="SAM" id="SignalP"/>
    </source>
</evidence>
<sequence length="205" mass="21993">MEDPEKGKTLMTHTLMRRALAPVVALAVVGALAACSDTEPSGPGTRAAASSQDSAAFNMADVMFAQMMIPHHEQAIEMSDVLLGKDGIDPEVVDLAEQIKQAQGPEIETMSGWLDEWDMGMDGAGHDAVHGMMSGSDMESLEEADGAQAQTLFLEQMIVHHEGAVDMAADEVDDGRFPATVEMAQTIVETQTDEIRFMEDLLAAE</sequence>
<dbReference type="InterPro" id="IPR005183">
    <property type="entry name" value="DUF305_CopM-like"/>
</dbReference>
<reference evidence="3 4" key="1">
    <citation type="submission" date="2017-10" db="EMBL/GenBank/DDBJ databases">
        <title>Sequencing the genomes of 1000 actinobacteria strains.</title>
        <authorList>
            <person name="Klenk H.-P."/>
        </authorList>
    </citation>
    <scope>NUCLEOTIDE SEQUENCE [LARGE SCALE GENOMIC DNA]</scope>
    <source>
        <strain evidence="3 4">DSM 21863</strain>
    </source>
</reference>
<name>A0A2A9ESK1_9MICO</name>
<dbReference type="InterPro" id="IPR012347">
    <property type="entry name" value="Ferritin-like"/>
</dbReference>
<proteinExistence type="predicted"/>
<dbReference type="PANTHER" id="PTHR36933:SF1">
    <property type="entry name" value="SLL0788 PROTEIN"/>
    <property type="match status" value="1"/>
</dbReference>
<gene>
    <name evidence="3" type="ORF">ATJ88_0153</name>
</gene>
<accession>A0A2A9ESK1</accession>